<accession>A0A7Y9F3M1</accession>
<dbReference type="EMBL" id="JACCBE010000001">
    <property type="protein sequence ID" value="NYD58145.1"/>
    <property type="molecule type" value="Genomic_DNA"/>
</dbReference>
<protein>
    <submittedName>
        <fullName evidence="4">Cytochrome P450</fullName>
    </submittedName>
</protein>
<dbReference type="Pfam" id="PF00067">
    <property type="entry name" value="p450"/>
    <property type="match status" value="1"/>
</dbReference>
<gene>
    <name evidence="4" type="ORF">BKA08_002383</name>
</gene>
<comment type="caution">
    <text evidence="4">The sequence shown here is derived from an EMBL/GenBank/DDBJ whole genome shotgun (WGS) entry which is preliminary data.</text>
</comment>
<evidence type="ECO:0000256" key="3">
    <source>
        <dbReference type="RuleBase" id="RU000461"/>
    </source>
</evidence>
<keyword evidence="3" id="KW-0503">Monooxygenase</keyword>
<dbReference type="InterPro" id="IPR050121">
    <property type="entry name" value="Cytochrome_P450_monoxygenase"/>
</dbReference>
<dbReference type="PANTHER" id="PTHR24305">
    <property type="entry name" value="CYTOCHROME P450"/>
    <property type="match status" value="1"/>
</dbReference>
<evidence type="ECO:0000313" key="5">
    <source>
        <dbReference type="Proteomes" id="UP000516957"/>
    </source>
</evidence>
<reference evidence="4 5" key="1">
    <citation type="submission" date="2020-07" db="EMBL/GenBank/DDBJ databases">
        <title>Sequencing the genomes of 1000 actinobacteria strains.</title>
        <authorList>
            <person name="Klenk H.-P."/>
        </authorList>
    </citation>
    <scope>NUCLEOTIDE SEQUENCE [LARGE SCALE GENOMIC DNA]</scope>
    <source>
        <strain evidence="4 5">DSM 18965</strain>
    </source>
</reference>
<keyword evidence="3" id="KW-0560">Oxidoreductase</keyword>
<dbReference type="GO" id="GO:0016705">
    <property type="term" value="F:oxidoreductase activity, acting on paired donors, with incorporation or reduction of molecular oxygen"/>
    <property type="evidence" value="ECO:0007669"/>
    <property type="project" value="InterPro"/>
</dbReference>
<dbReference type="InterPro" id="IPR036396">
    <property type="entry name" value="Cyt_P450_sf"/>
</dbReference>
<dbReference type="InterPro" id="IPR001128">
    <property type="entry name" value="Cyt_P450"/>
</dbReference>
<dbReference type="GO" id="GO:0004497">
    <property type="term" value="F:monooxygenase activity"/>
    <property type="evidence" value="ECO:0007669"/>
    <property type="project" value="UniProtKB-KW"/>
</dbReference>
<keyword evidence="3" id="KW-0408">Iron</keyword>
<dbReference type="SUPFAM" id="SSF48264">
    <property type="entry name" value="Cytochrome P450"/>
    <property type="match status" value="1"/>
</dbReference>
<dbReference type="CDD" id="cd00302">
    <property type="entry name" value="cytochrome_P450"/>
    <property type="match status" value="1"/>
</dbReference>
<comment type="similarity">
    <text evidence="2 3">Belongs to the cytochrome P450 family.</text>
</comment>
<evidence type="ECO:0000313" key="4">
    <source>
        <dbReference type="EMBL" id="NYD58145.1"/>
    </source>
</evidence>
<sequence>MTSVLERGTEQADGRLGAVLRAVGRPQPVALGRHGPWVVTTLEHARSVLTDPGAFDFPVDVSRRSLPRGQERDRDAGFVPLPRARTAVAADVLVDELRAAVRSGAGAEHDAMRLLRRPVARATAAAVLDGVADPERDAVADAVLAWIDALAPVIAAVRPPSRWSRVRRHEDAARTRLESLLRALDDPEPARTATMLAAGTQVPIAAGAWLLVALAERPALQQRLGTGDLEPSSVVWEVLRLAPPTWVTARVARRAVVLGGERVPEGGVVLVSPLLLGRLAELVPAHEQESGDTRGAFAPDRWQDPHARPGAWLPFGAGPHACPGRSVGLAQLVALITWAGGVHLELAAPVRLDQSRGIFPRPARLAVTARDEVEG</sequence>
<name>A0A7Y9F3M1_9ACTN</name>
<dbReference type="GO" id="GO:0005506">
    <property type="term" value="F:iron ion binding"/>
    <property type="evidence" value="ECO:0007669"/>
    <property type="project" value="InterPro"/>
</dbReference>
<dbReference type="PRINTS" id="PR00385">
    <property type="entry name" value="P450"/>
</dbReference>
<dbReference type="AlphaFoldDB" id="A0A7Y9F3M1"/>
<dbReference type="InterPro" id="IPR017972">
    <property type="entry name" value="Cyt_P450_CS"/>
</dbReference>
<dbReference type="GO" id="GO:0020037">
    <property type="term" value="F:heme binding"/>
    <property type="evidence" value="ECO:0007669"/>
    <property type="project" value="InterPro"/>
</dbReference>
<dbReference type="PANTHER" id="PTHR24305:SF166">
    <property type="entry name" value="CYTOCHROME P450 12A4, MITOCHONDRIAL-RELATED"/>
    <property type="match status" value="1"/>
</dbReference>
<evidence type="ECO:0000256" key="1">
    <source>
        <dbReference type="ARBA" id="ARBA00001971"/>
    </source>
</evidence>
<keyword evidence="3" id="KW-0349">Heme</keyword>
<keyword evidence="5" id="KW-1185">Reference proteome</keyword>
<dbReference type="Gene3D" id="1.10.630.10">
    <property type="entry name" value="Cytochrome P450"/>
    <property type="match status" value="1"/>
</dbReference>
<proteinExistence type="inferred from homology"/>
<dbReference type="Proteomes" id="UP000516957">
    <property type="component" value="Unassembled WGS sequence"/>
</dbReference>
<evidence type="ECO:0000256" key="2">
    <source>
        <dbReference type="ARBA" id="ARBA00010617"/>
    </source>
</evidence>
<comment type="cofactor">
    <cofactor evidence="1">
        <name>heme</name>
        <dbReference type="ChEBI" id="CHEBI:30413"/>
    </cofactor>
</comment>
<organism evidence="4 5">
    <name type="scientific">Nocardioides marinisabuli</name>
    <dbReference type="NCBI Taxonomy" id="419476"/>
    <lineage>
        <taxon>Bacteria</taxon>
        <taxon>Bacillati</taxon>
        <taxon>Actinomycetota</taxon>
        <taxon>Actinomycetes</taxon>
        <taxon>Propionibacteriales</taxon>
        <taxon>Nocardioidaceae</taxon>
        <taxon>Nocardioides</taxon>
    </lineage>
</organism>
<keyword evidence="3" id="KW-0479">Metal-binding</keyword>
<dbReference type="PROSITE" id="PS00086">
    <property type="entry name" value="CYTOCHROME_P450"/>
    <property type="match status" value="1"/>
</dbReference>
<dbReference type="RefSeq" id="WP_179615803.1">
    <property type="nucleotide sequence ID" value="NZ_CP059163.1"/>
</dbReference>